<dbReference type="CDD" id="cd18808">
    <property type="entry name" value="SF1_C_Upf1"/>
    <property type="match status" value="1"/>
</dbReference>
<sequence length="1198" mass="132248">MLESETCLGNLQAASKLTTANLISLRDTVVMDLGSIHKRKHAITSLSADRFESMEDTTSSSETTFSSACRCSSWTMPKDSSKWRNGRRKIAARSKEDLLLNNNDIETIDVSPKQEAEILGDDATETSTEETQESTENPSSVSLVHEEENSFQTDRSSKSNSATPVTNETNSSLEKNTSLPEDRSSELNSVTPFSNDTASSQDEKASFLEDRSSELNSVVPYPILTTVSSDSADTSDHPFAPHYTFVKNTPPSMNEHVRWIATQIDLAHVTFFRAQTEAASHIFTEGGGGRNGAPKTELAGISSKPVDRGVIYILVESDGRGWYAKPHLLEVVANDRPDLHMVHFDVFADDLSNPGVAPHANNYFPGDALYVTKLVTRPKTTADDKPVSFADIHRTKNHHFWKIKTCYLLHRTFQEDVVAVKVNYSKTRAGNVICVAAGFNNLLTAKTDMFKALGKAAAAGTVVSARIFCPALKTGEFVWNLSDESRTYAADRTSEHASANPALPSIISLAAVSAETQKMLCHTVPPFEKYPGNIEKCYEALLASAYIGLSGTLALENKNKDFQIHIVLIDRVLTVQLKPTIEFVLTNLHDPAQISQWTRSSIFFMKAEGRNLMMEVDDASFVEKVLVIRAKLVTSDAESVKAVYKTRRLRTIVWQEMENNEHHLELFPSPADYQRMEPSAPVKLLLEACFGGRPIPRQPIPGPRQSIMMGSVVLTSEQSKYVRALTKTNIPVIVANSSFGVGKTTMIAAALHIAIHESPGNKMYLVMTTTNAAAAAITQSYTRISGSVNVIRMISAENYDHIGQQHRTSFDFPIVWPQEFEKLLRRTDSDDQAPITEIVPDAYAHLRSVRSITLKLARQKNLRNALEAVRKPIRTIFEILVQLINPRGIIGTIPSMTDALRENGSHVATVQMDDASQIPIHSIIALGPLCPKARYALIGDINQPKSYTDTDLAEELRTPAVGDLLGDTSKIPCHLNISTVRGCPYAVTATSSTLFYQNRLTSVRDPKERSQILDHLDFPNSHPIQVINTAKCAAQQTSDTSIFNPSEANIALTITSRALTKKEKPSIGILTYYKAQAGHVARGLSDTPVFIGTIDESQGQEFDLVIILTSRSKSFGSHVRTSEKNDTPIGVAWPDPDYIESPERLNIAITRTRSLCLVLVNTHAAGRSELWSNFFCKIPPGAFHNDPSHLMRHLQKLH</sequence>
<dbReference type="GO" id="GO:0043139">
    <property type="term" value="F:5'-3' DNA helicase activity"/>
    <property type="evidence" value="ECO:0007669"/>
    <property type="project" value="TreeGrafter"/>
</dbReference>
<evidence type="ECO:0000256" key="4">
    <source>
        <dbReference type="ARBA" id="ARBA00022840"/>
    </source>
</evidence>
<dbReference type="AlphaFoldDB" id="E3NEM6"/>
<name>E3NEM6_CAERE</name>
<keyword evidence="1" id="KW-0547">Nucleotide-binding</keyword>
<keyword evidence="4" id="KW-0067">ATP-binding</keyword>
<dbReference type="InterPro" id="IPR041679">
    <property type="entry name" value="DNA2/NAM7-like_C"/>
</dbReference>
<dbReference type="InterPro" id="IPR047187">
    <property type="entry name" value="SF1_C_Upf1"/>
</dbReference>
<dbReference type="OMA" id="PHANNYF"/>
<keyword evidence="3" id="KW-0347">Helicase</keyword>
<feature type="compositionally biased region" description="Basic and acidic residues" evidence="5">
    <location>
        <begin position="201"/>
        <end position="211"/>
    </location>
</feature>
<evidence type="ECO:0000313" key="8">
    <source>
        <dbReference type="Proteomes" id="UP000008281"/>
    </source>
</evidence>
<dbReference type="Pfam" id="PF13087">
    <property type="entry name" value="AAA_12"/>
    <property type="match status" value="1"/>
</dbReference>
<feature type="domain" description="DNA2/NAM7 helicase-like C-terminal" evidence="6">
    <location>
        <begin position="987"/>
        <end position="1161"/>
    </location>
</feature>
<dbReference type="Proteomes" id="UP000008281">
    <property type="component" value="Unassembled WGS sequence"/>
</dbReference>
<dbReference type="Gene3D" id="3.40.50.300">
    <property type="entry name" value="P-loop containing nucleotide triphosphate hydrolases"/>
    <property type="match status" value="2"/>
</dbReference>
<reference evidence="7" key="1">
    <citation type="submission" date="2007-07" db="EMBL/GenBank/DDBJ databases">
        <title>PCAP assembly of the Caenorhabditis remanei genome.</title>
        <authorList>
            <consortium name="The Caenorhabditis remanei Sequencing Consortium"/>
            <person name="Wilson R.K."/>
        </authorList>
    </citation>
    <scope>NUCLEOTIDE SEQUENCE [LARGE SCALE GENOMIC DNA]</scope>
    <source>
        <strain evidence="7">PB4641</strain>
    </source>
</reference>
<evidence type="ECO:0000256" key="2">
    <source>
        <dbReference type="ARBA" id="ARBA00022801"/>
    </source>
</evidence>
<keyword evidence="8" id="KW-1185">Reference proteome</keyword>
<dbReference type="SUPFAM" id="SSF52540">
    <property type="entry name" value="P-loop containing nucleoside triphosphate hydrolases"/>
    <property type="match status" value="1"/>
</dbReference>
<dbReference type="InParanoid" id="E3NEM6"/>
<feature type="compositionally biased region" description="Polar residues" evidence="5">
    <location>
        <begin position="150"/>
        <end position="179"/>
    </location>
</feature>
<dbReference type="PANTHER" id="PTHR43788:SF16">
    <property type="entry name" value="HELICASE WITH ZINC FINGER 2"/>
    <property type="match status" value="1"/>
</dbReference>
<dbReference type="OrthoDB" id="5813042at2759"/>
<evidence type="ECO:0000259" key="6">
    <source>
        <dbReference type="Pfam" id="PF13087"/>
    </source>
</evidence>
<protein>
    <recommendedName>
        <fullName evidence="6">DNA2/NAM7 helicase-like C-terminal domain-containing protein</fullName>
    </recommendedName>
</protein>
<dbReference type="GO" id="GO:0016787">
    <property type="term" value="F:hydrolase activity"/>
    <property type="evidence" value="ECO:0007669"/>
    <property type="project" value="UniProtKB-KW"/>
</dbReference>
<dbReference type="GO" id="GO:0005524">
    <property type="term" value="F:ATP binding"/>
    <property type="evidence" value="ECO:0007669"/>
    <property type="project" value="UniProtKB-KW"/>
</dbReference>
<dbReference type="eggNOG" id="KOG1801">
    <property type="taxonomic scope" value="Eukaryota"/>
</dbReference>
<evidence type="ECO:0000256" key="1">
    <source>
        <dbReference type="ARBA" id="ARBA00022741"/>
    </source>
</evidence>
<dbReference type="PANTHER" id="PTHR43788">
    <property type="entry name" value="DNA2/NAM7 HELICASE FAMILY MEMBER"/>
    <property type="match status" value="1"/>
</dbReference>
<evidence type="ECO:0000256" key="5">
    <source>
        <dbReference type="SAM" id="MobiDB-lite"/>
    </source>
</evidence>
<dbReference type="InterPro" id="IPR027417">
    <property type="entry name" value="P-loop_NTPase"/>
</dbReference>
<dbReference type="EMBL" id="DS268623">
    <property type="protein sequence ID" value="EFO94680.1"/>
    <property type="molecule type" value="Genomic_DNA"/>
</dbReference>
<feature type="region of interest" description="Disordered" evidence="5">
    <location>
        <begin position="122"/>
        <end position="211"/>
    </location>
</feature>
<dbReference type="InterPro" id="IPR050534">
    <property type="entry name" value="Coronavir_polyprotein_1ab"/>
</dbReference>
<evidence type="ECO:0000313" key="7">
    <source>
        <dbReference type="EMBL" id="EFO94680.1"/>
    </source>
</evidence>
<dbReference type="STRING" id="31234.E3NEM6"/>
<evidence type="ECO:0000256" key="3">
    <source>
        <dbReference type="ARBA" id="ARBA00022806"/>
    </source>
</evidence>
<dbReference type="HOGENOM" id="CLU_005949_0_0_1"/>
<proteinExistence type="predicted"/>
<gene>
    <name evidence="7" type="ORF">CRE_08558</name>
</gene>
<keyword evidence="2" id="KW-0378">Hydrolase</keyword>
<organism evidence="8">
    <name type="scientific">Caenorhabditis remanei</name>
    <name type="common">Caenorhabditis vulgaris</name>
    <dbReference type="NCBI Taxonomy" id="31234"/>
    <lineage>
        <taxon>Eukaryota</taxon>
        <taxon>Metazoa</taxon>
        <taxon>Ecdysozoa</taxon>
        <taxon>Nematoda</taxon>
        <taxon>Chromadorea</taxon>
        <taxon>Rhabditida</taxon>
        <taxon>Rhabditina</taxon>
        <taxon>Rhabditomorpha</taxon>
        <taxon>Rhabditoidea</taxon>
        <taxon>Rhabditidae</taxon>
        <taxon>Peloderinae</taxon>
        <taxon>Caenorhabditis</taxon>
    </lineage>
</organism>
<feature type="compositionally biased region" description="Polar residues" evidence="5">
    <location>
        <begin position="186"/>
        <end position="200"/>
    </location>
</feature>
<accession>E3NEM6</accession>
<feature type="compositionally biased region" description="Acidic residues" evidence="5">
    <location>
        <begin position="122"/>
        <end position="133"/>
    </location>
</feature>